<dbReference type="GO" id="GO:0008270">
    <property type="term" value="F:zinc ion binding"/>
    <property type="evidence" value="ECO:0007669"/>
    <property type="project" value="UniProtKB-KW"/>
</dbReference>
<evidence type="ECO:0000256" key="2">
    <source>
        <dbReference type="ARBA" id="ARBA00022723"/>
    </source>
</evidence>
<dbReference type="AlphaFoldDB" id="A0A0D3J3B6"/>
<dbReference type="SUPFAM" id="SSF54171">
    <property type="entry name" value="DNA-binding domain"/>
    <property type="match status" value="5"/>
</dbReference>
<dbReference type="EnsemblProtists" id="EOD18001">
    <property type="protein sequence ID" value="EOD18001"/>
    <property type="gene ID" value="EMIHUDRAFT_95831"/>
</dbReference>
<dbReference type="GO" id="GO:0003677">
    <property type="term" value="F:DNA binding"/>
    <property type="evidence" value="ECO:0007669"/>
    <property type="project" value="UniProtKB-KW"/>
</dbReference>
<feature type="region of interest" description="Disordered" evidence="9">
    <location>
        <begin position="228"/>
        <end position="266"/>
    </location>
</feature>
<proteinExistence type="predicted"/>
<evidence type="ECO:0000256" key="7">
    <source>
        <dbReference type="ARBA" id="ARBA00023163"/>
    </source>
</evidence>
<dbReference type="PANTHER" id="PTHR31677">
    <property type="entry name" value="AP2 DOMAIN CLASS TRANSCRIPTION FACTOR"/>
    <property type="match status" value="1"/>
</dbReference>
<name>A0A0D3J3B6_EMIH1</name>
<dbReference type="Gene3D" id="3.30.730.10">
    <property type="entry name" value="AP2/ERF domain"/>
    <property type="match status" value="5"/>
</dbReference>
<keyword evidence="5" id="KW-0805">Transcription regulation</keyword>
<evidence type="ECO:0000256" key="6">
    <source>
        <dbReference type="ARBA" id="ARBA00023125"/>
    </source>
</evidence>
<feature type="compositionally biased region" description="Low complexity" evidence="9">
    <location>
        <begin position="405"/>
        <end position="416"/>
    </location>
</feature>
<evidence type="ECO:0000313" key="13">
    <source>
        <dbReference type="Proteomes" id="UP000013827"/>
    </source>
</evidence>
<feature type="domain" description="CW-type" evidence="11">
    <location>
        <begin position="448"/>
        <end position="499"/>
    </location>
</feature>
<protein>
    <recommendedName>
        <fullName evidence="14">AP2/ERF domain-containing protein</fullName>
    </recommendedName>
</protein>
<dbReference type="RefSeq" id="XP_005770430.1">
    <property type="nucleotide sequence ID" value="XM_005770373.1"/>
</dbReference>
<dbReference type="PaxDb" id="2903-EOD18001"/>
<dbReference type="SMART" id="SM00380">
    <property type="entry name" value="AP2"/>
    <property type="match status" value="3"/>
</dbReference>
<keyword evidence="8" id="KW-0539">Nucleus</keyword>
<feature type="region of interest" description="Disordered" evidence="9">
    <location>
        <begin position="1"/>
        <end position="22"/>
    </location>
</feature>
<accession>A0A0D3J3B6</accession>
<organism evidence="12 13">
    <name type="scientific">Emiliania huxleyi (strain CCMP1516)</name>
    <dbReference type="NCBI Taxonomy" id="280463"/>
    <lineage>
        <taxon>Eukaryota</taxon>
        <taxon>Haptista</taxon>
        <taxon>Haptophyta</taxon>
        <taxon>Prymnesiophyceae</taxon>
        <taxon>Isochrysidales</taxon>
        <taxon>Noelaerhabdaceae</taxon>
        <taxon>Emiliania</taxon>
    </lineage>
</organism>
<feature type="region of interest" description="Disordered" evidence="9">
    <location>
        <begin position="844"/>
        <end position="866"/>
    </location>
</feature>
<comment type="subcellular location">
    <subcellularLocation>
        <location evidence="1">Nucleus</location>
    </subcellularLocation>
</comment>
<evidence type="ECO:0000256" key="4">
    <source>
        <dbReference type="ARBA" id="ARBA00022833"/>
    </source>
</evidence>
<feature type="domain" description="AP2/ERF" evidence="10">
    <location>
        <begin position="356"/>
        <end position="412"/>
    </location>
</feature>
<feature type="region of interest" description="Disordered" evidence="9">
    <location>
        <begin position="584"/>
        <end position="627"/>
    </location>
</feature>
<feature type="domain" description="AP2/ERF" evidence="10">
    <location>
        <begin position="116"/>
        <end position="171"/>
    </location>
</feature>
<dbReference type="GO" id="GO:0003700">
    <property type="term" value="F:DNA-binding transcription factor activity"/>
    <property type="evidence" value="ECO:0007669"/>
    <property type="project" value="InterPro"/>
</dbReference>
<reference evidence="13" key="1">
    <citation type="journal article" date="2013" name="Nature">
        <title>Pan genome of the phytoplankton Emiliania underpins its global distribution.</title>
        <authorList>
            <person name="Read B.A."/>
            <person name="Kegel J."/>
            <person name="Klute M.J."/>
            <person name="Kuo A."/>
            <person name="Lefebvre S.C."/>
            <person name="Maumus F."/>
            <person name="Mayer C."/>
            <person name="Miller J."/>
            <person name="Monier A."/>
            <person name="Salamov A."/>
            <person name="Young J."/>
            <person name="Aguilar M."/>
            <person name="Claverie J.M."/>
            <person name="Frickenhaus S."/>
            <person name="Gonzalez K."/>
            <person name="Herman E.K."/>
            <person name="Lin Y.C."/>
            <person name="Napier J."/>
            <person name="Ogata H."/>
            <person name="Sarno A.F."/>
            <person name="Shmutz J."/>
            <person name="Schroeder D."/>
            <person name="de Vargas C."/>
            <person name="Verret F."/>
            <person name="von Dassow P."/>
            <person name="Valentin K."/>
            <person name="Van de Peer Y."/>
            <person name="Wheeler G."/>
            <person name="Dacks J.B."/>
            <person name="Delwiche C.F."/>
            <person name="Dyhrman S.T."/>
            <person name="Glockner G."/>
            <person name="John U."/>
            <person name="Richards T."/>
            <person name="Worden A.Z."/>
            <person name="Zhang X."/>
            <person name="Grigoriev I.V."/>
            <person name="Allen A.E."/>
            <person name="Bidle K."/>
            <person name="Borodovsky M."/>
            <person name="Bowler C."/>
            <person name="Brownlee C."/>
            <person name="Cock J.M."/>
            <person name="Elias M."/>
            <person name="Gladyshev V.N."/>
            <person name="Groth M."/>
            <person name="Guda C."/>
            <person name="Hadaegh A."/>
            <person name="Iglesias-Rodriguez M.D."/>
            <person name="Jenkins J."/>
            <person name="Jones B.M."/>
            <person name="Lawson T."/>
            <person name="Leese F."/>
            <person name="Lindquist E."/>
            <person name="Lobanov A."/>
            <person name="Lomsadze A."/>
            <person name="Malik S.B."/>
            <person name="Marsh M.E."/>
            <person name="Mackinder L."/>
            <person name="Mock T."/>
            <person name="Mueller-Roeber B."/>
            <person name="Pagarete A."/>
            <person name="Parker M."/>
            <person name="Probert I."/>
            <person name="Quesneville H."/>
            <person name="Raines C."/>
            <person name="Rensing S.A."/>
            <person name="Riano-Pachon D.M."/>
            <person name="Richier S."/>
            <person name="Rokitta S."/>
            <person name="Shiraiwa Y."/>
            <person name="Soanes D.M."/>
            <person name="van der Giezen M."/>
            <person name="Wahlund T.M."/>
            <person name="Williams B."/>
            <person name="Wilson W."/>
            <person name="Wolfe G."/>
            <person name="Wurch L.L."/>
        </authorList>
    </citation>
    <scope>NUCLEOTIDE SEQUENCE</scope>
</reference>
<evidence type="ECO:0008006" key="14">
    <source>
        <dbReference type="Google" id="ProtNLM"/>
    </source>
</evidence>
<dbReference type="InterPro" id="IPR036955">
    <property type="entry name" value="AP2/ERF_dom_sf"/>
</dbReference>
<dbReference type="PROSITE" id="PS51050">
    <property type="entry name" value="ZF_CW"/>
    <property type="match status" value="1"/>
</dbReference>
<feature type="compositionally biased region" description="Low complexity" evidence="9">
    <location>
        <begin position="684"/>
        <end position="694"/>
    </location>
</feature>
<keyword evidence="4" id="KW-0862">Zinc</keyword>
<evidence type="ECO:0000256" key="1">
    <source>
        <dbReference type="ARBA" id="ARBA00004123"/>
    </source>
</evidence>
<feature type="compositionally biased region" description="Low complexity" evidence="9">
    <location>
        <begin position="429"/>
        <end position="445"/>
    </location>
</feature>
<dbReference type="PANTHER" id="PTHR31677:SF157">
    <property type="entry name" value="AP2_ERF DOMAIN-CONTAINING PROTEIN"/>
    <property type="match status" value="1"/>
</dbReference>
<feature type="compositionally biased region" description="Basic residues" evidence="9">
    <location>
        <begin position="844"/>
        <end position="857"/>
    </location>
</feature>
<feature type="region of interest" description="Disordered" evidence="9">
    <location>
        <begin position="405"/>
        <end position="445"/>
    </location>
</feature>
<evidence type="ECO:0000256" key="5">
    <source>
        <dbReference type="ARBA" id="ARBA00023015"/>
    </source>
</evidence>
<feature type="compositionally biased region" description="Gly residues" evidence="9">
    <location>
        <begin position="668"/>
        <end position="683"/>
    </location>
</feature>
<keyword evidence="7" id="KW-0804">Transcription</keyword>
<dbReference type="Pfam" id="PF07496">
    <property type="entry name" value="zf-CW"/>
    <property type="match status" value="1"/>
</dbReference>
<evidence type="ECO:0000256" key="9">
    <source>
        <dbReference type="SAM" id="MobiDB-lite"/>
    </source>
</evidence>
<dbReference type="Proteomes" id="UP000013827">
    <property type="component" value="Unassembled WGS sequence"/>
</dbReference>
<feature type="compositionally biased region" description="Basic and acidic residues" evidence="9">
    <location>
        <begin position="655"/>
        <end position="665"/>
    </location>
</feature>
<keyword evidence="13" id="KW-1185">Reference proteome</keyword>
<evidence type="ECO:0000256" key="8">
    <source>
        <dbReference type="ARBA" id="ARBA00023242"/>
    </source>
</evidence>
<feature type="compositionally biased region" description="Acidic residues" evidence="9">
    <location>
        <begin position="709"/>
        <end position="753"/>
    </location>
</feature>
<dbReference type="InterPro" id="IPR016177">
    <property type="entry name" value="DNA-bd_dom_sf"/>
</dbReference>
<dbReference type="KEGG" id="ehx:EMIHUDRAFT_95831"/>
<keyword evidence="2" id="KW-0479">Metal-binding</keyword>
<dbReference type="HOGENOM" id="CLU_318185_0_0_1"/>
<dbReference type="GeneID" id="19046002"/>
<evidence type="ECO:0000259" key="10">
    <source>
        <dbReference type="PROSITE" id="PS51032"/>
    </source>
</evidence>
<keyword evidence="6" id="KW-0238">DNA-binding</keyword>
<evidence type="ECO:0000259" key="11">
    <source>
        <dbReference type="PROSITE" id="PS51050"/>
    </source>
</evidence>
<keyword evidence="3" id="KW-0863">Zinc-finger</keyword>
<evidence type="ECO:0000313" key="12">
    <source>
        <dbReference type="EnsemblProtists" id="EOD18001"/>
    </source>
</evidence>
<dbReference type="PROSITE" id="PS51032">
    <property type="entry name" value="AP2_ERF"/>
    <property type="match status" value="2"/>
</dbReference>
<feature type="region of interest" description="Disordered" evidence="9">
    <location>
        <begin position="648"/>
        <end position="754"/>
    </location>
</feature>
<evidence type="ECO:0000256" key="3">
    <source>
        <dbReference type="ARBA" id="ARBA00022771"/>
    </source>
</evidence>
<dbReference type="Gene3D" id="3.30.40.100">
    <property type="match status" value="1"/>
</dbReference>
<dbReference type="InterPro" id="IPR001471">
    <property type="entry name" value="AP2/ERF_dom"/>
</dbReference>
<dbReference type="InterPro" id="IPR011124">
    <property type="entry name" value="Znf_CW"/>
</dbReference>
<dbReference type="GO" id="GO:0005634">
    <property type="term" value="C:nucleus"/>
    <property type="evidence" value="ECO:0007669"/>
    <property type="project" value="UniProtKB-SubCell"/>
</dbReference>
<reference evidence="12" key="2">
    <citation type="submission" date="2024-10" db="UniProtKB">
        <authorList>
            <consortium name="EnsemblProtists"/>
        </authorList>
    </citation>
    <scope>IDENTIFICATION</scope>
</reference>
<sequence length="866" mass="89580">MPLAPRTEALLASEPGRAAPEPQGAAVATEAEGLRLHLSSSNSSTGYKGVYEHFGRFRAQRKVDGKDFVLGSFDTAVKAAVAYARAVGEYQPPAPPAVAAEAEGLRLHLSSSSSTGYKGVFKHETGRFGARLRVDVRWVSLGTYDTAVEAAVAYARAFSEASAVAASAESPPESAPPAERADETILCGRTHEHDGGAIGCVLPAGHAGQHSFTLQGKRARCVKRPFDPTDAEAEERSEGASTQDGDDSEGDVEVTAGKAPAGSEAMSSQEALVAEAEGLRLHLSSSSATGYLSVCKHHSGRFRAQHYVDGRQVVLGCYDTAVEAAVAVAKAVGQAPAVAAEAEGLRLHLSSSNSTGYRGVSHRSSGRFQAQHKVDGRLVYTGCFDTAVEAAVAYARAVGQAPAAGEAGSSAAAGEASDTDEGEPGDAGGEAAAAEGSSDTGEGSSEQEAASCLWVACDRCDKWRRLPSGMPGPLPAEWFCWMHPDPACRVCEAPAEESGPRRAPSERQGAAVATEAEGLRLHLSGNSSTGYKGVYERDSGRFKALHYVNGRPVHLGCFDTAVEAAAAYARAVGQAAAAGEAGPSAAAAGEASDSDEGEPGGAGGEAAAADSSSEEEEEAASPPLRAPSCKTLGCNLRLWHAGPCSTAVTGKRARVLTDKAREAKRGKGAGGGGGGGGGSGSGSGERPSCSSGAAPSPPEQQPGVAGAEKEDEVEVEVEQEESEAEEGEGEEEEEEEEEEAEEEAEAMSEDEVEEMHSHCLPCLRRTGLLPEHLPHQRALCPLHPFHAAERPVAAPADGNEAACPNCYCFACDAPVSACRHWRGGEPRVPAHCNAHAGSAEWRTHRSNAKRQRTRAARAARDPLGLG</sequence>